<evidence type="ECO:0000256" key="5">
    <source>
        <dbReference type="ARBA" id="ARBA00023163"/>
    </source>
</evidence>
<dbReference type="CDD" id="cd00009">
    <property type="entry name" value="AAA"/>
    <property type="match status" value="1"/>
</dbReference>
<evidence type="ECO:0000256" key="1">
    <source>
        <dbReference type="ARBA" id="ARBA00022741"/>
    </source>
</evidence>
<dbReference type="GO" id="GO:0006355">
    <property type="term" value="P:regulation of DNA-templated transcription"/>
    <property type="evidence" value="ECO:0007669"/>
    <property type="project" value="InterPro"/>
</dbReference>
<dbReference type="PROSITE" id="PS00675">
    <property type="entry name" value="SIGMA54_INTERACT_1"/>
    <property type="match status" value="1"/>
</dbReference>
<dbReference type="SUPFAM" id="SSF52540">
    <property type="entry name" value="P-loop containing nucleoside triphosphate hydrolases"/>
    <property type="match status" value="1"/>
</dbReference>
<gene>
    <name evidence="7" type="ORF">HWQ56_27930</name>
</gene>
<feature type="domain" description="Sigma-54 factor interaction" evidence="6">
    <location>
        <begin position="29"/>
        <end position="257"/>
    </location>
</feature>
<protein>
    <submittedName>
        <fullName evidence="7">Sigma-54-dependent Fis family transcriptional regulator</fullName>
    </submittedName>
</protein>
<dbReference type="Proteomes" id="UP000509568">
    <property type="component" value="Chromosome"/>
</dbReference>
<dbReference type="PROSITE" id="PS00676">
    <property type="entry name" value="SIGMA54_INTERACT_2"/>
    <property type="match status" value="1"/>
</dbReference>
<dbReference type="PANTHER" id="PTHR32071:SF21">
    <property type="entry name" value="TRANSCRIPTIONAL REGULATORY PROTEIN FLGR"/>
    <property type="match status" value="1"/>
</dbReference>
<keyword evidence="3" id="KW-0805">Transcription regulation</keyword>
<dbReference type="EMBL" id="CP056030">
    <property type="protein sequence ID" value="QKZ07406.1"/>
    <property type="molecule type" value="Genomic_DNA"/>
</dbReference>
<proteinExistence type="predicted"/>
<evidence type="ECO:0000313" key="7">
    <source>
        <dbReference type="EMBL" id="QKZ07406.1"/>
    </source>
</evidence>
<accession>A0A7D5HK72</accession>
<evidence type="ECO:0000313" key="8">
    <source>
        <dbReference type="Proteomes" id="UP000509568"/>
    </source>
</evidence>
<dbReference type="GO" id="GO:0003677">
    <property type="term" value="F:DNA binding"/>
    <property type="evidence" value="ECO:0007669"/>
    <property type="project" value="UniProtKB-KW"/>
</dbReference>
<dbReference type="Gene3D" id="1.10.8.60">
    <property type="match status" value="1"/>
</dbReference>
<dbReference type="InterPro" id="IPR025662">
    <property type="entry name" value="Sigma_54_int_dom_ATP-bd_1"/>
</dbReference>
<evidence type="ECO:0000259" key="6">
    <source>
        <dbReference type="PROSITE" id="PS50045"/>
    </source>
</evidence>
<name>A0A7D5HK72_9PSED</name>
<reference evidence="7 8" key="1">
    <citation type="submission" date="2020-06" db="EMBL/GenBank/DDBJ databases">
        <title>Pseudomonas eucalypticola sp. nov., an endophyte of Eucalyptus dunnii leaves with biocontrol ability of eucalyptus leaf blight.</title>
        <authorList>
            <person name="Liu Y."/>
            <person name="Song Z."/>
            <person name="Zeng H."/>
            <person name="Lu M."/>
            <person name="Wang X."/>
            <person name="Lian X."/>
            <person name="Zhang Q."/>
        </authorList>
    </citation>
    <scope>NUCLEOTIDE SEQUENCE [LARGE SCALE GENOMIC DNA]</scope>
    <source>
        <strain evidence="7 8">NP-1</strain>
    </source>
</reference>
<dbReference type="Gene3D" id="3.40.50.300">
    <property type="entry name" value="P-loop containing nucleotide triphosphate hydrolases"/>
    <property type="match status" value="1"/>
</dbReference>
<dbReference type="PANTHER" id="PTHR32071">
    <property type="entry name" value="TRANSCRIPTIONAL REGULATORY PROTEIN"/>
    <property type="match status" value="1"/>
</dbReference>
<keyword evidence="8" id="KW-1185">Reference proteome</keyword>
<keyword evidence="4" id="KW-0238">DNA-binding</keyword>
<keyword evidence="5" id="KW-0804">Transcription</keyword>
<dbReference type="Pfam" id="PF25601">
    <property type="entry name" value="AAA_lid_14"/>
    <property type="match status" value="1"/>
</dbReference>
<keyword evidence="2" id="KW-0067">ATP-binding</keyword>
<dbReference type="Pfam" id="PF00158">
    <property type="entry name" value="Sigma54_activat"/>
    <property type="match status" value="1"/>
</dbReference>
<dbReference type="RefSeq" id="WP_158152811.1">
    <property type="nucleotide sequence ID" value="NZ_CP056030.1"/>
</dbReference>
<evidence type="ECO:0000256" key="2">
    <source>
        <dbReference type="ARBA" id="ARBA00022840"/>
    </source>
</evidence>
<organism evidence="7 8">
    <name type="scientific">Pseudomonas eucalypticola</name>
    <dbReference type="NCBI Taxonomy" id="2599595"/>
    <lineage>
        <taxon>Bacteria</taxon>
        <taxon>Pseudomonadati</taxon>
        <taxon>Pseudomonadota</taxon>
        <taxon>Gammaproteobacteria</taxon>
        <taxon>Pseudomonadales</taxon>
        <taxon>Pseudomonadaceae</taxon>
        <taxon>Pseudomonas</taxon>
    </lineage>
</organism>
<dbReference type="AlphaFoldDB" id="A0A7D5HK72"/>
<sequence length="316" mass="34095">MSQPEQFGPPLLTFPEADKSPLSIRAKALVFVDPRSRQLREDMERLASRALPVLIRGETGTGKELLARHIHRASDRGGLFVSVNCGAISPAYADAELFGHTAGAYSGSVSSRAGWFGSANGGTLYLDEIGDLPLPIQSKLLAALENHEVTRVGAQQPSPVDVRLVAATSIDLAQAVAAGKFNERLFHYLSEGQLQLPALRERPGDILSLAEYFVGIYSVRLNLPVALISESAQQVLERHAWPGNTRELENVIHFALLVSSGEEILPEHLNLPPLVEPLAEIERNIQALLSEGSGSSLQGLKALLEQTALRLAQPNG</sequence>
<dbReference type="GO" id="GO:0005524">
    <property type="term" value="F:ATP binding"/>
    <property type="evidence" value="ECO:0007669"/>
    <property type="project" value="UniProtKB-KW"/>
</dbReference>
<evidence type="ECO:0000256" key="3">
    <source>
        <dbReference type="ARBA" id="ARBA00023015"/>
    </source>
</evidence>
<dbReference type="PROSITE" id="PS50045">
    <property type="entry name" value="SIGMA54_INTERACT_4"/>
    <property type="match status" value="1"/>
</dbReference>
<dbReference type="InterPro" id="IPR002078">
    <property type="entry name" value="Sigma_54_int"/>
</dbReference>
<dbReference type="InterPro" id="IPR025943">
    <property type="entry name" value="Sigma_54_int_dom_ATP-bd_2"/>
</dbReference>
<dbReference type="KEGG" id="pez:HWQ56_27930"/>
<dbReference type="InterPro" id="IPR003593">
    <property type="entry name" value="AAA+_ATPase"/>
</dbReference>
<dbReference type="FunFam" id="3.40.50.300:FF:000006">
    <property type="entry name" value="DNA-binding transcriptional regulator NtrC"/>
    <property type="match status" value="1"/>
</dbReference>
<dbReference type="InterPro" id="IPR058031">
    <property type="entry name" value="AAA_lid_NorR"/>
</dbReference>
<dbReference type="SMART" id="SM00382">
    <property type="entry name" value="AAA"/>
    <property type="match status" value="1"/>
</dbReference>
<keyword evidence="1" id="KW-0547">Nucleotide-binding</keyword>
<evidence type="ECO:0000256" key="4">
    <source>
        <dbReference type="ARBA" id="ARBA00023125"/>
    </source>
</evidence>
<dbReference type="InterPro" id="IPR027417">
    <property type="entry name" value="P-loop_NTPase"/>
</dbReference>